<dbReference type="EMBL" id="LGST01000021">
    <property type="protein sequence ID" value="KND99728.1"/>
    <property type="molecule type" value="Genomic_DNA"/>
</dbReference>
<reference evidence="3" key="1">
    <citation type="journal article" date="2015" name="BMC Genomics">
        <title>Draft genome of a commonly misdiagnosed multidrug resistant pathogen Candida auris.</title>
        <authorList>
            <person name="Chatterjee S."/>
            <person name="Alampalli S.V."/>
            <person name="Nageshan R.K."/>
            <person name="Chettiar S.T."/>
            <person name="Joshi S."/>
            <person name="Tatu U.S."/>
        </authorList>
    </citation>
    <scope>NUCLEOTIDE SEQUENCE [LARGE SCALE GENOMIC DNA]</scope>
    <source>
        <strain evidence="3">6684</strain>
    </source>
</reference>
<feature type="transmembrane region" description="Helical" evidence="1">
    <location>
        <begin position="15"/>
        <end position="33"/>
    </location>
</feature>
<comment type="caution">
    <text evidence="2">The sequence shown here is derived from an EMBL/GenBank/DDBJ whole genome shotgun (WGS) entry which is preliminary data.</text>
</comment>
<evidence type="ECO:0000313" key="3">
    <source>
        <dbReference type="Proteomes" id="UP000037122"/>
    </source>
</evidence>
<gene>
    <name evidence="2" type="ORF">QG37_03141</name>
</gene>
<evidence type="ECO:0000313" key="2">
    <source>
        <dbReference type="EMBL" id="KND99728.1"/>
    </source>
</evidence>
<evidence type="ECO:0000256" key="1">
    <source>
        <dbReference type="SAM" id="Phobius"/>
    </source>
</evidence>
<protein>
    <submittedName>
        <fullName evidence="2">Uncharacterized protein</fullName>
    </submittedName>
</protein>
<dbReference type="AlphaFoldDB" id="A0A0L0P0C4"/>
<keyword evidence="1" id="KW-0812">Transmembrane</keyword>
<keyword evidence="1" id="KW-0472">Membrane</keyword>
<dbReference type="Proteomes" id="UP000037122">
    <property type="component" value="Unassembled WGS sequence"/>
</dbReference>
<dbReference type="VEuPathDB" id="FungiDB:QG37_03141"/>
<name>A0A0L0P0C4_CANAR</name>
<organism evidence="2 3">
    <name type="scientific">Candidozyma auris</name>
    <name type="common">Yeast</name>
    <name type="synonym">Candida auris</name>
    <dbReference type="NCBI Taxonomy" id="498019"/>
    <lineage>
        <taxon>Eukaryota</taxon>
        <taxon>Fungi</taxon>
        <taxon>Dikarya</taxon>
        <taxon>Ascomycota</taxon>
        <taxon>Saccharomycotina</taxon>
        <taxon>Pichiomycetes</taxon>
        <taxon>Metschnikowiaceae</taxon>
        <taxon>Candidozyma</taxon>
    </lineage>
</organism>
<keyword evidence="1" id="KW-1133">Transmembrane helix</keyword>
<proteinExistence type="predicted"/>
<sequence>MQYQFVEFISMHNKVLHTWVVGVMVSIAAFQAADMGSIPVPLNFFLF</sequence>
<accession>A0A0L0P0C4</accession>